<name>A0ABN8B983_CHISP</name>
<feature type="compositionally biased region" description="Gly residues" evidence="2">
    <location>
        <begin position="186"/>
        <end position="205"/>
    </location>
</feature>
<dbReference type="InterPro" id="IPR025715">
    <property type="entry name" value="FoP_C"/>
</dbReference>
<feature type="region of interest" description="Disordered" evidence="2">
    <location>
        <begin position="143"/>
        <end position="229"/>
    </location>
</feature>
<dbReference type="Proteomes" id="UP001153292">
    <property type="component" value="Chromosome 20"/>
</dbReference>
<dbReference type="EMBL" id="OU963913">
    <property type="protein sequence ID" value="CAH0402568.1"/>
    <property type="molecule type" value="Genomic_DNA"/>
</dbReference>
<feature type="compositionally biased region" description="Basic residues" evidence="2">
    <location>
        <begin position="165"/>
        <end position="178"/>
    </location>
</feature>
<keyword evidence="5" id="KW-1185">Reference proteome</keyword>
<evidence type="ECO:0000256" key="2">
    <source>
        <dbReference type="SAM" id="MobiDB-lite"/>
    </source>
</evidence>
<evidence type="ECO:0000259" key="3">
    <source>
        <dbReference type="SMART" id="SM01218"/>
    </source>
</evidence>
<sequence>MVIEKVHGLQTTSLSLNERFTMLANASPALMVRRPRRRPSVGSYFNQNNNFRNRNLMEQIARRLEMQAKRQAVKQRLGNLRRFGSESSLPGLRRSNSFGNLSQSSFKSRLNWRQSNGNLSRAASFGNLSTGAWRGLWRRGGSPRILRGRFRGGRQPSGRITRVPQRGHRGRSRGRARGQRAQPRGQRGGATGQRGQRGGARGGNRGANTGQAPRRGRSQSQKPVPSREELDLQLEQYMAGTRAALDRDLDQYMNNAMQVEEESWD</sequence>
<dbReference type="SMART" id="SM01218">
    <property type="entry name" value="FoP_duplication"/>
    <property type="match status" value="1"/>
</dbReference>
<gene>
    <name evidence="4" type="ORF">CHILSU_LOCUS5812</name>
</gene>
<accession>A0ABN8B983</accession>
<dbReference type="Pfam" id="PF13865">
    <property type="entry name" value="FoP_duplication"/>
    <property type="match status" value="1"/>
</dbReference>
<keyword evidence="1" id="KW-0694">RNA-binding</keyword>
<evidence type="ECO:0000313" key="4">
    <source>
        <dbReference type="EMBL" id="CAH0402568.1"/>
    </source>
</evidence>
<feature type="domain" description="Chromatin target of PRMT1 protein C-terminal" evidence="3">
    <location>
        <begin position="168"/>
        <end position="259"/>
    </location>
</feature>
<protein>
    <recommendedName>
        <fullName evidence="3">Chromatin target of PRMT1 protein C-terminal domain-containing protein</fullName>
    </recommendedName>
</protein>
<proteinExistence type="predicted"/>
<organism evidence="4 5">
    <name type="scientific">Chilo suppressalis</name>
    <name type="common">Asiatic rice borer moth</name>
    <dbReference type="NCBI Taxonomy" id="168631"/>
    <lineage>
        <taxon>Eukaryota</taxon>
        <taxon>Metazoa</taxon>
        <taxon>Ecdysozoa</taxon>
        <taxon>Arthropoda</taxon>
        <taxon>Hexapoda</taxon>
        <taxon>Insecta</taxon>
        <taxon>Pterygota</taxon>
        <taxon>Neoptera</taxon>
        <taxon>Endopterygota</taxon>
        <taxon>Lepidoptera</taxon>
        <taxon>Glossata</taxon>
        <taxon>Ditrysia</taxon>
        <taxon>Pyraloidea</taxon>
        <taxon>Crambidae</taxon>
        <taxon>Crambinae</taxon>
        <taxon>Chilo</taxon>
    </lineage>
</organism>
<evidence type="ECO:0000313" key="5">
    <source>
        <dbReference type="Proteomes" id="UP001153292"/>
    </source>
</evidence>
<reference evidence="4" key="1">
    <citation type="submission" date="2021-12" db="EMBL/GenBank/DDBJ databases">
        <authorList>
            <person name="King R."/>
        </authorList>
    </citation>
    <scope>NUCLEOTIDE SEQUENCE</scope>
</reference>
<evidence type="ECO:0000256" key="1">
    <source>
        <dbReference type="ARBA" id="ARBA00022884"/>
    </source>
</evidence>